<accession>A0A414PQE1</accession>
<feature type="chain" id="PRO_5019150216" evidence="1">
    <location>
        <begin position="19"/>
        <end position="105"/>
    </location>
</feature>
<dbReference type="Proteomes" id="UP000284676">
    <property type="component" value="Unassembled WGS sequence"/>
</dbReference>
<organism evidence="2 3">
    <name type="scientific">Fusobacterium mortiferum</name>
    <dbReference type="NCBI Taxonomy" id="850"/>
    <lineage>
        <taxon>Bacteria</taxon>
        <taxon>Fusobacteriati</taxon>
        <taxon>Fusobacteriota</taxon>
        <taxon>Fusobacteriia</taxon>
        <taxon>Fusobacteriales</taxon>
        <taxon>Fusobacteriaceae</taxon>
        <taxon>Fusobacterium</taxon>
    </lineage>
</organism>
<name>A0A414PQE1_FUSMR</name>
<comment type="caution">
    <text evidence="2">The sequence shown here is derived from an EMBL/GenBank/DDBJ whole genome shotgun (WGS) entry which is preliminary data.</text>
</comment>
<evidence type="ECO:0000256" key="1">
    <source>
        <dbReference type="SAM" id="SignalP"/>
    </source>
</evidence>
<dbReference type="RefSeq" id="WP_118127150.1">
    <property type="nucleotide sequence ID" value="NZ_CAEUHP010000001.1"/>
</dbReference>
<gene>
    <name evidence="2" type="ORF">DW663_10090</name>
</gene>
<proteinExistence type="predicted"/>
<evidence type="ECO:0000313" key="3">
    <source>
        <dbReference type="Proteomes" id="UP000284676"/>
    </source>
</evidence>
<evidence type="ECO:0000313" key="2">
    <source>
        <dbReference type="EMBL" id="RHF70740.1"/>
    </source>
</evidence>
<reference evidence="2 3" key="1">
    <citation type="submission" date="2018-08" db="EMBL/GenBank/DDBJ databases">
        <title>A genome reference for cultivated species of the human gut microbiota.</title>
        <authorList>
            <person name="Zou Y."/>
            <person name="Xue W."/>
            <person name="Luo G."/>
        </authorList>
    </citation>
    <scope>NUCLEOTIDE SEQUENCE [LARGE SCALE GENOMIC DNA]</scope>
    <source>
        <strain evidence="2 3">AM25-1</strain>
    </source>
</reference>
<dbReference type="AlphaFoldDB" id="A0A414PQE1"/>
<sequence length="105" mass="12220">MKKSILLVGVLLSAMAYASSDTIVPIEVERNINKFYQDSDFSQRNQYANMQRKAYIEMMDYINNSDIPTEEKEGILRNVESMYPNNYVMQKVEAKSRVDHVKSLM</sequence>
<keyword evidence="1" id="KW-0732">Signal</keyword>
<dbReference type="EMBL" id="QRHL01000022">
    <property type="protein sequence ID" value="RHF70740.1"/>
    <property type="molecule type" value="Genomic_DNA"/>
</dbReference>
<protein>
    <submittedName>
        <fullName evidence="2">Uncharacterized protein</fullName>
    </submittedName>
</protein>
<feature type="signal peptide" evidence="1">
    <location>
        <begin position="1"/>
        <end position="18"/>
    </location>
</feature>